<feature type="region of interest" description="Disordered" evidence="1">
    <location>
        <begin position="141"/>
        <end position="187"/>
    </location>
</feature>
<proteinExistence type="predicted"/>
<feature type="compositionally biased region" description="Basic and acidic residues" evidence="1">
    <location>
        <begin position="279"/>
        <end position="289"/>
    </location>
</feature>
<feature type="compositionally biased region" description="Basic and acidic residues" evidence="1">
    <location>
        <begin position="151"/>
        <end position="186"/>
    </location>
</feature>
<protein>
    <submittedName>
        <fullName evidence="2">Uncharacterized protein</fullName>
    </submittedName>
</protein>
<name>A0ABQ7U9S1_SOLTU</name>
<dbReference type="Proteomes" id="UP000826656">
    <property type="component" value="Unassembled WGS sequence"/>
</dbReference>
<evidence type="ECO:0000256" key="1">
    <source>
        <dbReference type="SAM" id="MobiDB-lite"/>
    </source>
</evidence>
<evidence type="ECO:0000313" key="2">
    <source>
        <dbReference type="EMBL" id="KAH0743635.1"/>
    </source>
</evidence>
<feature type="region of interest" description="Disordered" evidence="1">
    <location>
        <begin position="279"/>
        <end position="299"/>
    </location>
</feature>
<reference evidence="2 3" key="1">
    <citation type="journal article" date="2021" name="bioRxiv">
        <title>Chromosome-scale and haplotype-resolved genome assembly of a tetraploid potato cultivar.</title>
        <authorList>
            <person name="Sun H."/>
            <person name="Jiao W.-B."/>
            <person name="Krause K."/>
            <person name="Campoy J.A."/>
            <person name="Goel M."/>
            <person name="Folz-Donahue K."/>
            <person name="Kukat C."/>
            <person name="Huettel B."/>
            <person name="Schneeberger K."/>
        </authorList>
    </citation>
    <scope>NUCLEOTIDE SEQUENCE [LARGE SCALE GENOMIC DNA]</scope>
    <source>
        <strain evidence="2">SolTubOtavaFocal</strain>
        <tissue evidence="2">Leaves</tissue>
    </source>
</reference>
<sequence length="299" mass="34004">MKEKGKAIASPSLYQIEAEERFRDKISNFYPGDIEKTTFPSTSLLRSHMDTARHVVSYEEVDPGDAESLKGFWVCGKCFGPPKVQASKSPKCDIIKGISPNPLLISSQEAQIFVLTSPNSYTETELENMMRMESNLPTVRKNGGKKLINSDFHHTEVRDEVSSNSSKKKDYGSNKKDEGDQGEKSKGHMIIIEEPTPLQMEEPLSEKEIEDRATIWVQSNVLEFSKRFGAAFEGCDKIAFELLMKIDQKRGYLDKKEEATKKEYNQNSVPNELRNLEFHMNFKDGEPRGRGRTTPLRLK</sequence>
<dbReference type="EMBL" id="JAIVGD010000023">
    <property type="protein sequence ID" value="KAH0743635.1"/>
    <property type="molecule type" value="Genomic_DNA"/>
</dbReference>
<evidence type="ECO:0000313" key="3">
    <source>
        <dbReference type="Proteomes" id="UP000826656"/>
    </source>
</evidence>
<keyword evidence="3" id="KW-1185">Reference proteome</keyword>
<gene>
    <name evidence="2" type="ORF">KY290_031628</name>
</gene>
<accession>A0ABQ7U9S1</accession>
<comment type="caution">
    <text evidence="2">The sequence shown here is derived from an EMBL/GenBank/DDBJ whole genome shotgun (WGS) entry which is preliminary data.</text>
</comment>
<organism evidence="2 3">
    <name type="scientific">Solanum tuberosum</name>
    <name type="common">Potato</name>
    <dbReference type="NCBI Taxonomy" id="4113"/>
    <lineage>
        <taxon>Eukaryota</taxon>
        <taxon>Viridiplantae</taxon>
        <taxon>Streptophyta</taxon>
        <taxon>Embryophyta</taxon>
        <taxon>Tracheophyta</taxon>
        <taxon>Spermatophyta</taxon>
        <taxon>Magnoliopsida</taxon>
        <taxon>eudicotyledons</taxon>
        <taxon>Gunneridae</taxon>
        <taxon>Pentapetalae</taxon>
        <taxon>asterids</taxon>
        <taxon>lamiids</taxon>
        <taxon>Solanales</taxon>
        <taxon>Solanaceae</taxon>
        <taxon>Solanoideae</taxon>
        <taxon>Solaneae</taxon>
        <taxon>Solanum</taxon>
    </lineage>
</organism>